<sequence>MIVVHATFPIDPDNREQALELARKLAEHSRDEDGIVEYRVTTDIDDPNVLRFVERYENEEAFEAHAETDHFREFESVLPDLLTGEPKVVQFDVDSATDVEL</sequence>
<organism evidence="3 4">
    <name type="scientific">Halopelagius longus</name>
    <dbReference type="NCBI Taxonomy" id="1236180"/>
    <lineage>
        <taxon>Archaea</taxon>
        <taxon>Methanobacteriati</taxon>
        <taxon>Methanobacteriota</taxon>
        <taxon>Stenosarchaea group</taxon>
        <taxon>Halobacteria</taxon>
        <taxon>Halobacteriales</taxon>
        <taxon>Haloferacaceae</taxon>
    </lineage>
</organism>
<dbReference type="Proteomes" id="UP000199289">
    <property type="component" value="Unassembled WGS sequence"/>
</dbReference>
<dbReference type="OrthoDB" id="8931at2157"/>
<dbReference type="EMBL" id="FNKQ01000007">
    <property type="protein sequence ID" value="SDR16090.1"/>
    <property type="molecule type" value="Genomic_DNA"/>
</dbReference>
<evidence type="ECO:0000259" key="1">
    <source>
        <dbReference type="PROSITE" id="PS51725"/>
    </source>
</evidence>
<dbReference type="InterPro" id="IPR007138">
    <property type="entry name" value="ABM_dom"/>
</dbReference>
<evidence type="ECO:0000313" key="3">
    <source>
        <dbReference type="EMBL" id="SDR16090.1"/>
    </source>
</evidence>
<dbReference type="Gene3D" id="3.30.70.100">
    <property type="match status" value="1"/>
</dbReference>
<feature type="domain" description="ABM" evidence="1">
    <location>
        <begin position="2"/>
        <end position="91"/>
    </location>
</feature>
<dbReference type="PANTHER" id="PTHR33336:SF15">
    <property type="entry name" value="ABM DOMAIN-CONTAINING PROTEIN"/>
    <property type="match status" value="1"/>
</dbReference>
<reference evidence="4" key="2">
    <citation type="submission" date="2016-10" db="EMBL/GenBank/DDBJ databases">
        <authorList>
            <person name="Varghese N."/>
            <person name="Submissions S."/>
        </authorList>
    </citation>
    <scope>NUCLEOTIDE SEQUENCE [LARGE SCALE GENOMIC DNA]</scope>
    <source>
        <strain evidence="4">CGMCC 1.12397</strain>
    </source>
</reference>
<dbReference type="PANTHER" id="PTHR33336">
    <property type="entry name" value="QUINOL MONOOXYGENASE YGIN-RELATED"/>
    <property type="match status" value="1"/>
</dbReference>
<dbReference type="InterPro" id="IPR011008">
    <property type="entry name" value="Dimeric_a/b-barrel"/>
</dbReference>
<dbReference type="SUPFAM" id="SSF54909">
    <property type="entry name" value="Dimeric alpha+beta barrel"/>
    <property type="match status" value="1"/>
</dbReference>
<gene>
    <name evidence="2" type="ORF">DWB78_18795</name>
    <name evidence="3" type="ORF">SAMN05216278_3821</name>
</gene>
<evidence type="ECO:0000313" key="4">
    <source>
        <dbReference type="Proteomes" id="UP000199289"/>
    </source>
</evidence>
<dbReference type="PROSITE" id="PS51725">
    <property type="entry name" value="ABM"/>
    <property type="match status" value="1"/>
</dbReference>
<dbReference type="RefSeq" id="WP_092539291.1">
    <property type="nucleotide sequence ID" value="NZ_FNKQ01000007.1"/>
</dbReference>
<dbReference type="EMBL" id="QQST01000006">
    <property type="protein sequence ID" value="RDI69509.1"/>
    <property type="molecule type" value="Genomic_DNA"/>
</dbReference>
<reference evidence="2 5" key="3">
    <citation type="submission" date="2018-07" db="EMBL/GenBank/DDBJ databases">
        <title>Genome sequence of extremly halophilic archaeon Halopelagius longus strain BC12-B1.</title>
        <authorList>
            <person name="Zhang X."/>
        </authorList>
    </citation>
    <scope>NUCLEOTIDE SEQUENCE [LARGE SCALE GENOMIC DNA]</scope>
    <source>
        <strain evidence="2 5">BC12-B1</strain>
    </source>
</reference>
<evidence type="ECO:0000313" key="5">
    <source>
        <dbReference type="Proteomes" id="UP000255421"/>
    </source>
</evidence>
<proteinExistence type="predicted"/>
<keyword evidence="3" id="KW-0503">Monooxygenase</keyword>
<protein>
    <submittedName>
        <fullName evidence="2">Antibiotic biosynthesis monooxygenase</fullName>
    </submittedName>
    <submittedName>
        <fullName evidence="3">Quinol monooxygenase YgiN</fullName>
    </submittedName>
</protein>
<keyword evidence="3" id="KW-0560">Oxidoreductase</keyword>
<dbReference type="GO" id="GO:0004497">
    <property type="term" value="F:monooxygenase activity"/>
    <property type="evidence" value="ECO:0007669"/>
    <property type="project" value="UniProtKB-KW"/>
</dbReference>
<keyword evidence="5" id="KW-1185">Reference proteome</keyword>
<name>A0A1H1GSD8_9EURY</name>
<accession>A0A1H1GSD8</accession>
<dbReference type="Pfam" id="PF03992">
    <property type="entry name" value="ABM"/>
    <property type="match status" value="1"/>
</dbReference>
<dbReference type="InterPro" id="IPR050744">
    <property type="entry name" value="AI-2_Isomerase_LsrG"/>
</dbReference>
<reference evidence="3" key="1">
    <citation type="submission" date="2016-10" db="EMBL/GenBank/DDBJ databases">
        <authorList>
            <person name="de Groot N.N."/>
        </authorList>
    </citation>
    <scope>NUCLEOTIDE SEQUENCE [LARGE SCALE GENOMIC DNA]</scope>
    <source>
        <strain evidence="3">CGMCC 1.12397</strain>
    </source>
</reference>
<evidence type="ECO:0000313" key="2">
    <source>
        <dbReference type="EMBL" id="RDI69509.1"/>
    </source>
</evidence>
<dbReference type="Proteomes" id="UP000255421">
    <property type="component" value="Unassembled WGS sequence"/>
</dbReference>
<dbReference type="AlphaFoldDB" id="A0A1H1GSD8"/>